<protein>
    <submittedName>
        <fullName evidence="1">Tripartite tricarboxylate transporter family receptor</fullName>
    </submittedName>
</protein>
<sequence>MLKNAGFVIGIVILLFASLILWQSLSLDYYSELGPGPGLLPLWLSAVLMVLSLLFMMKSLKKSIILFPEILPRGRGLGNILTIIAAVLFFIIAAPFAGFTIAGILTLSFILIRDYKWVMALGVSATVTVSLFYVFKFLLNVPLPVNALGF</sequence>
<reference evidence="2" key="1">
    <citation type="submission" date="2015-12" db="EMBL/GenBank/DDBJ databases">
        <title>Complete genome sequences of two moderately thermophilic Paenibacillus species.</title>
        <authorList>
            <person name="Butler R.III."/>
            <person name="Wang J."/>
            <person name="Stark B.C."/>
            <person name="Pombert J.-F."/>
        </authorList>
    </citation>
    <scope>NUCLEOTIDE SEQUENCE [LARGE SCALE GENOMIC DNA]</scope>
    <source>
        <strain evidence="2">32O-Y</strain>
    </source>
</reference>
<evidence type="ECO:0000313" key="1">
    <source>
        <dbReference type="EMBL" id="ALS21799.1"/>
    </source>
</evidence>
<organism evidence="1 2">
    <name type="scientific">Paenibacillus naphthalenovorans</name>
    <dbReference type="NCBI Taxonomy" id="162209"/>
    <lineage>
        <taxon>Bacteria</taxon>
        <taxon>Bacillati</taxon>
        <taxon>Bacillota</taxon>
        <taxon>Bacilli</taxon>
        <taxon>Bacillales</taxon>
        <taxon>Paenibacillaceae</taxon>
        <taxon>Paenibacillus</taxon>
    </lineage>
</organism>
<dbReference type="STRING" id="162209.IJ22_14230"/>
<name>A0A0U2VQL9_9BACL</name>
<dbReference type="RefSeq" id="WP_062408133.1">
    <property type="nucleotide sequence ID" value="NZ_BJCS01000003.1"/>
</dbReference>
<proteinExistence type="predicted"/>
<reference evidence="1 2" key="2">
    <citation type="journal article" date="2016" name="Genome Announc.">
        <title>Complete Genome Sequences of Two Interactive Moderate Thermophiles, Paenibacillus napthalenovorans 32O-Y and Paenibacillus sp. 32O-W.</title>
        <authorList>
            <person name="Butler R.R.III."/>
            <person name="Wang J."/>
            <person name="Stark B.C."/>
            <person name="Pombert J.F."/>
        </authorList>
    </citation>
    <scope>NUCLEOTIDE SEQUENCE [LARGE SCALE GENOMIC DNA]</scope>
    <source>
        <strain evidence="1 2">32O-Y</strain>
    </source>
</reference>
<dbReference type="EMBL" id="CP013652">
    <property type="protein sequence ID" value="ALS21799.1"/>
    <property type="molecule type" value="Genomic_DNA"/>
</dbReference>
<dbReference type="KEGG" id="pnp:IJ22_14230"/>
<dbReference type="AlphaFoldDB" id="A0A0U2VQL9"/>
<dbReference type="Proteomes" id="UP000061660">
    <property type="component" value="Chromosome"/>
</dbReference>
<dbReference type="InterPro" id="IPR009936">
    <property type="entry name" value="DUF1468"/>
</dbReference>
<dbReference type="Pfam" id="PF07331">
    <property type="entry name" value="TctB"/>
    <property type="match status" value="1"/>
</dbReference>
<evidence type="ECO:0000313" key="2">
    <source>
        <dbReference type="Proteomes" id="UP000061660"/>
    </source>
</evidence>
<keyword evidence="2" id="KW-1185">Reference proteome</keyword>
<keyword evidence="1" id="KW-0675">Receptor</keyword>
<gene>
    <name evidence="1" type="ORF">IJ22_14230</name>
</gene>
<dbReference type="PATRIC" id="fig|162209.4.peg.1507"/>
<dbReference type="OrthoDB" id="2454096at2"/>
<accession>A0A0U2VQL9</accession>